<dbReference type="EMBL" id="JBJQND010000001">
    <property type="protein sequence ID" value="KAL3887748.1"/>
    <property type="molecule type" value="Genomic_DNA"/>
</dbReference>
<protein>
    <submittedName>
        <fullName evidence="8">Uncharacterized protein</fullName>
    </submittedName>
</protein>
<evidence type="ECO:0000256" key="5">
    <source>
        <dbReference type="PROSITE-ProRule" id="PRU00024"/>
    </source>
</evidence>
<evidence type="ECO:0000256" key="3">
    <source>
        <dbReference type="ARBA" id="ARBA00022771"/>
    </source>
</evidence>
<dbReference type="Gene3D" id="3.30.160.60">
    <property type="entry name" value="Classic Zinc Finger"/>
    <property type="match status" value="1"/>
</dbReference>
<dbReference type="InterPro" id="IPR047153">
    <property type="entry name" value="TRIM45/56/19-like"/>
</dbReference>
<dbReference type="InterPro" id="IPR011042">
    <property type="entry name" value="6-blade_b-propeller_TolB-like"/>
</dbReference>
<dbReference type="Gene3D" id="3.30.40.10">
    <property type="entry name" value="Zinc/RING finger domain, C3HC4 (zinc finger)"/>
    <property type="match status" value="1"/>
</dbReference>
<dbReference type="SUPFAM" id="SSF57845">
    <property type="entry name" value="B-box zinc-binding domain"/>
    <property type="match status" value="1"/>
</dbReference>
<dbReference type="AlphaFoldDB" id="A0ABD3XQN7"/>
<comment type="caution">
    <text evidence="8">The sequence shown here is derived from an EMBL/GenBank/DDBJ whole genome shotgun (WGS) entry which is preliminary data.</text>
</comment>
<evidence type="ECO:0000259" key="6">
    <source>
        <dbReference type="PROSITE" id="PS50089"/>
    </source>
</evidence>
<dbReference type="InterPro" id="IPR027370">
    <property type="entry name" value="Znf-RING_euk"/>
</dbReference>
<evidence type="ECO:0000313" key="8">
    <source>
        <dbReference type="EMBL" id="KAL3887748.1"/>
    </source>
</evidence>
<dbReference type="GO" id="GO:0008270">
    <property type="term" value="F:zinc ion binding"/>
    <property type="evidence" value="ECO:0007669"/>
    <property type="project" value="UniProtKB-KW"/>
</dbReference>
<evidence type="ECO:0000256" key="1">
    <source>
        <dbReference type="ARBA" id="ARBA00022553"/>
    </source>
</evidence>
<dbReference type="PROSITE" id="PS50119">
    <property type="entry name" value="ZF_BBOX"/>
    <property type="match status" value="1"/>
</dbReference>
<feature type="domain" description="B box-type" evidence="7">
    <location>
        <begin position="105"/>
        <end position="158"/>
    </location>
</feature>
<dbReference type="SUPFAM" id="SSF57850">
    <property type="entry name" value="RING/U-box"/>
    <property type="match status" value="1"/>
</dbReference>
<keyword evidence="2" id="KW-0479">Metal-binding</keyword>
<evidence type="ECO:0000256" key="4">
    <source>
        <dbReference type="ARBA" id="ARBA00022833"/>
    </source>
</evidence>
<dbReference type="InterPro" id="IPR000315">
    <property type="entry name" value="Znf_B-box"/>
</dbReference>
<dbReference type="Pfam" id="PF13445">
    <property type="entry name" value="zf-RING_UBOX"/>
    <property type="match status" value="1"/>
</dbReference>
<proteinExistence type="predicted"/>
<evidence type="ECO:0000256" key="2">
    <source>
        <dbReference type="ARBA" id="ARBA00022723"/>
    </source>
</evidence>
<dbReference type="InterPro" id="IPR013083">
    <property type="entry name" value="Znf_RING/FYVE/PHD"/>
</dbReference>
<keyword evidence="4" id="KW-0862">Zinc</keyword>
<dbReference type="PANTHER" id="PTHR25462:SF296">
    <property type="entry name" value="MEIOTIC P26, ISOFORM F"/>
    <property type="match status" value="1"/>
</dbReference>
<accession>A0ABD3XQN7</accession>
<gene>
    <name evidence="8" type="ORF">ACJMK2_000141</name>
</gene>
<keyword evidence="9" id="KW-1185">Reference proteome</keyword>
<reference evidence="8 9" key="1">
    <citation type="submission" date="2024-11" db="EMBL/GenBank/DDBJ databases">
        <title>Chromosome-level genome assembly of the freshwater bivalve Anodonta woodiana.</title>
        <authorList>
            <person name="Chen X."/>
        </authorList>
    </citation>
    <scope>NUCLEOTIDE SEQUENCE [LARGE SCALE GENOMIC DNA]</scope>
    <source>
        <strain evidence="8">MN2024</strain>
        <tissue evidence="8">Gills</tissue>
    </source>
</reference>
<dbReference type="PANTHER" id="PTHR25462">
    <property type="entry name" value="BONUS, ISOFORM C-RELATED"/>
    <property type="match status" value="1"/>
</dbReference>
<sequence length="701" mass="80344">MARAYLFPSDRLSPILQCPLCLETMKRPRVIPCGHTFCTLCLQSHINNSLTNTETLHDCFPCAVCRATTVPSDLTLVADQWAKSFPLNSMVVSLLNICIGFKGMKSCDRCFKRCRQVSATCYCQDCHKSMCDSCNEYHGDFSVCKRENSLRFHEQIELDSVRVRPNLAFIEMCPKHPDERIKFICKDHQVLCCSTCGFLQHRMCDNITTLEDILQTTDVQIQSKEMETDLKKCNDYLKLITSRLSKDLDTMQNEKTTILQKVKTLIDQLSMKVVKFECDIVVSIEGTQNSEQTILRSHKTEASSLITSVDSDQNHLDLVMKHGSEVQKVIALHNLEQRHLMYQQTISNFLERVRVVTLTLDIDKHFQKILDSWNIFGEIKLTRKSIDSSQTRMQTIIPIETQFKKQKKQTAKEPTSQNNVTKTIVHMSKRRCSSETMPLWQRKVAKVKQFSARTGRDTNECHISDVVELHDSRLILVDKLNCKVKMFGPDCVCQNGLRLPDFPWNACVISNNMVAVTVPHQRTIQIIQTDKGVNKLREIATRFMCWGIAYLKDQLVVTAGTDGNCILVLTLNGTELRCIGSDNYQLSQPSCITTNRSNTAIYVTYQGDHRLVSYSLDWDVIFTYTDHDMRGPCGVDTDREGNIYLCGYQSNNLQQITHDGKLIKTILTGKQKFLRHRCSRNRDKLFLTYMNSAVVEVYHLQ</sequence>
<organism evidence="8 9">
    <name type="scientific">Sinanodonta woodiana</name>
    <name type="common">Chinese pond mussel</name>
    <name type="synonym">Anodonta woodiana</name>
    <dbReference type="NCBI Taxonomy" id="1069815"/>
    <lineage>
        <taxon>Eukaryota</taxon>
        <taxon>Metazoa</taxon>
        <taxon>Spiralia</taxon>
        <taxon>Lophotrochozoa</taxon>
        <taxon>Mollusca</taxon>
        <taxon>Bivalvia</taxon>
        <taxon>Autobranchia</taxon>
        <taxon>Heteroconchia</taxon>
        <taxon>Palaeoheterodonta</taxon>
        <taxon>Unionida</taxon>
        <taxon>Unionoidea</taxon>
        <taxon>Unionidae</taxon>
        <taxon>Unioninae</taxon>
        <taxon>Sinanodonta</taxon>
    </lineage>
</organism>
<dbReference type="Gene3D" id="2.120.10.30">
    <property type="entry name" value="TolB, C-terminal domain"/>
    <property type="match status" value="1"/>
</dbReference>
<keyword evidence="1" id="KW-0597">Phosphoprotein</keyword>
<keyword evidence="3 5" id="KW-0863">Zinc-finger</keyword>
<dbReference type="SMART" id="SM00184">
    <property type="entry name" value="RING"/>
    <property type="match status" value="1"/>
</dbReference>
<evidence type="ECO:0000259" key="7">
    <source>
        <dbReference type="PROSITE" id="PS50119"/>
    </source>
</evidence>
<dbReference type="SUPFAM" id="SSF101898">
    <property type="entry name" value="NHL repeat"/>
    <property type="match status" value="1"/>
</dbReference>
<dbReference type="Proteomes" id="UP001634394">
    <property type="component" value="Unassembled WGS sequence"/>
</dbReference>
<name>A0ABD3XQN7_SINWO</name>
<evidence type="ECO:0000313" key="9">
    <source>
        <dbReference type="Proteomes" id="UP001634394"/>
    </source>
</evidence>
<dbReference type="PROSITE" id="PS50089">
    <property type="entry name" value="ZF_RING_2"/>
    <property type="match status" value="1"/>
</dbReference>
<dbReference type="InterPro" id="IPR001841">
    <property type="entry name" value="Znf_RING"/>
</dbReference>
<dbReference type="CDD" id="cd19757">
    <property type="entry name" value="Bbox1"/>
    <property type="match status" value="1"/>
</dbReference>
<feature type="domain" description="RING-type" evidence="6">
    <location>
        <begin position="18"/>
        <end position="66"/>
    </location>
</feature>
<dbReference type="InterPro" id="IPR017907">
    <property type="entry name" value="Znf_RING_CS"/>
</dbReference>
<dbReference type="PROSITE" id="PS00518">
    <property type="entry name" value="ZF_RING_1"/>
    <property type="match status" value="1"/>
</dbReference>